<name>A0ABM7RFG0_9BACT</name>
<proteinExistence type="predicted"/>
<gene>
    <name evidence="1" type="ORF">HAHE_23700</name>
</gene>
<accession>A0ABM7RFG0</accession>
<evidence type="ECO:0000313" key="2">
    <source>
        <dbReference type="Proteomes" id="UP001374893"/>
    </source>
</evidence>
<sequence>MARDPQVPLKVRGYPGDMTGFRKWVAVAAADWDPEIKDEFLRECLVFDHQHLTTAATASLQGKYTKWQPY</sequence>
<protein>
    <recommendedName>
        <fullName evidence="3">Transposase</fullName>
    </recommendedName>
</protein>
<evidence type="ECO:0008006" key="3">
    <source>
        <dbReference type="Google" id="ProtNLM"/>
    </source>
</evidence>
<organism evidence="1 2">
    <name type="scientific">Haloferula helveola</name>
    <dbReference type="NCBI Taxonomy" id="490095"/>
    <lineage>
        <taxon>Bacteria</taxon>
        <taxon>Pseudomonadati</taxon>
        <taxon>Verrucomicrobiota</taxon>
        <taxon>Verrucomicrobiia</taxon>
        <taxon>Verrucomicrobiales</taxon>
        <taxon>Verrucomicrobiaceae</taxon>
        <taxon>Haloferula</taxon>
    </lineage>
</organism>
<dbReference type="EMBL" id="AP024702">
    <property type="protein sequence ID" value="BCX48462.1"/>
    <property type="molecule type" value="Genomic_DNA"/>
</dbReference>
<keyword evidence="2" id="KW-1185">Reference proteome</keyword>
<dbReference type="Proteomes" id="UP001374893">
    <property type="component" value="Chromosome"/>
</dbReference>
<reference evidence="1 2" key="1">
    <citation type="submission" date="2021-06" db="EMBL/GenBank/DDBJ databases">
        <title>Complete genome of Haloferula helveola possessing various polysaccharide degrading enzymes.</title>
        <authorList>
            <person name="Takami H."/>
            <person name="Huang C."/>
            <person name="Hamasaki K."/>
        </authorList>
    </citation>
    <scope>NUCLEOTIDE SEQUENCE [LARGE SCALE GENOMIC DNA]</scope>
    <source>
        <strain evidence="1 2">CN-1</strain>
    </source>
</reference>
<evidence type="ECO:0000313" key="1">
    <source>
        <dbReference type="EMBL" id="BCX48462.1"/>
    </source>
</evidence>